<evidence type="ECO:0000313" key="3">
    <source>
        <dbReference type="Proteomes" id="UP000573327"/>
    </source>
</evidence>
<feature type="compositionally biased region" description="Pro residues" evidence="1">
    <location>
        <begin position="207"/>
        <end position="220"/>
    </location>
</feature>
<name>A0A7W7SB66_9ACTN</name>
<sequence>MVTYAQAQELAEDWINAGVPRSQQREVRVREFDLGFVCWAEPRTDAPSADPGSAPGPRLVIARDSGASTLWPALPVNEVVSRYETAYGSPVEPNPAGAAKPVQGAVEATSFLLSPPQWLKDAGEAAIAAEHARLGEPGSGDGPTLTKTTLPEPGAADTPAPFTVAAPQPTQPALPAPGAPDGPSAPPAMLTTPPASGRPAGDAPTMLAPPPTPPAGPPSGSPYAPTLLAAEGVPGLHGLPGGPVPPPPAPPVGPPGAPLPPPPGHPAAPPPPPPVELRGPATPPPAPPVAGRAPSAPPPPPPAELRSPLAQPATPVPGSVPVPGAPPVGYGYPDAASLGAPAPAVPPAPMPAPVAPPVNPGVPSIGPGSSAVVRYRGPDGSEQTLIQRSEPGTPHPEWKALQELRRLNVPPDQVLELHTDLECCDLPGGYCLRMVRAAWPNVRLSHTAPYGRDQQARQAGMAVLLDHVDQLHQLAAAPQRPRPVRAPMPQSATLSGVPVPLPPAAPQQLAAELGQVFGPSVFRFEQRAVSRQGVPEPVAQTLMWAGLPRDFAPFFWAQAQEGRPIPTLAELAAERGLPAGPDFGGYLVLGNDYGRQLCVQYGTAAVVAVDLENGGEAPRFVNTGVPEFVRSLALLGRMWRLRYGLTPDQAGRWTTDFQAQLLAVDPAALQSPETWWSVLLEQFWDGLF</sequence>
<accession>A0A7W7SB66</accession>
<dbReference type="SUPFAM" id="SSF101447">
    <property type="entry name" value="Formin homology 2 domain (FH2 domain)"/>
    <property type="match status" value="1"/>
</dbReference>
<feature type="compositionally biased region" description="Pro residues" evidence="1">
    <location>
        <begin position="242"/>
        <end position="288"/>
    </location>
</feature>
<feature type="compositionally biased region" description="Low complexity" evidence="1">
    <location>
        <begin position="221"/>
        <end position="237"/>
    </location>
</feature>
<evidence type="ECO:0008006" key="4">
    <source>
        <dbReference type="Google" id="ProtNLM"/>
    </source>
</evidence>
<comment type="caution">
    <text evidence="2">The sequence shown here is derived from an EMBL/GenBank/DDBJ whole genome shotgun (WGS) entry which is preliminary data.</text>
</comment>
<evidence type="ECO:0000313" key="2">
    <source>
        <dbReference type="EMBL" id="MBB4947255.1"/>
    </source>
</evidence>
<feature type="compositionally biased region" description="Low complexity" evidence="1">
    <location>
        <begin position="158"/>
        <end position="168"/>
    </location>
</feature>
<organism evidence="2 3">
    <name type="scientific">Kitasatospora gansuensis</name>
    <dbReference type="NCBI Taxonomy" id="258050"/>
    <lineage>
        <taxon>Bacteria</taxon>
        <taxon>Bacillati</taxon>
        <taxon>Actinomycetota</taxon>
        <taxon>Actinomycetes</taxon>
        <taxon>Kitasatosporales</taxon>
        <taxon>Streptomycetaceae</taxon>
        <taxon>Kitasatospora</taxon>
    </lineage>
</organism>
<gene>
    <name evidence="2" type="ORF">F4556_002790</name>
</gene>
<keyword evidence="3" id="KW-1185">Reference proteome</keyword>
<feature type="compositionally biased region" description="Pro residues" evidence="1">
    <location>
        <begin position="169"/>
        <end position="186"/>
    </location>
</feature>
<protein>
    <recommendedName>
        <fullName evidence="4">Nucleic acid/nucleotide deaminase of polymorphic system toxin</fullName>
    </recommendedName>
</protein>
<proteinExistence type="predicted"/>
<dbReference type="InterPro" id="IPR025851">
    <property type="entry name" value="SUKH-4"/>
</dbReference>
<reference evidence="2 3" key="1">
    <citation type="submission" date="2020-08" db="EMBL/GenBank/DDBJ databases">
        <title>Sequencing the genomes of 1000 actinobacteria strains.</title>
        <authorList>
            <person name="Klenk H.-P."/>
        </authorList>
    </citation>
    <scope>NUCLEOTIDE SEQUENCE [LARGE SCALE GENOMIC DNA]</scope>
    <source>
        <strain evidence="2 3">DSM 44786</strain>
    </source>
</reference>
<dbReference type="InterPro" id="IPR032722">
    <property type="entry name" value="Deaminase_XOO_2897"/>
</dbReference>
<dbReference type="Proteomes" id="UP000573327">
    <property type="component" value="Unassembled WGS sequence"/>
</dbReference>
<dbReference type="Pfam" id="PF14440">
    <property type="entry name" value="XOO_2897-deam"/>
    <property type="match status" value="1"/>
</dbReference>
<dbReference type="AlphaFoldDB" id="A0A7W7SB66"/>
<dbReference type="RefSeq" id="WP_184914974.1">
    <property type="nucleotide sequence ID" value="NZ_JACHJR010000001.1"/>
</dbReference>
<evidence type="ECO:0000256" key="1">
    <source>
        <dbReference type="SAM" id="MobiDB-lite"/>
    </source>
</evidence>
<dbReference type="EMBL" id="JACHJR010000001">
    <property type="protein sequence ID" value="MBB4947255.1"/>
    <property type="molecule type" value="Genomic_DNA"/>
</dbReference>
<dbReference type="Pfam" id="PF14435">
    <property type="entry name" value="SUKH-4"/>
    <property type="match status" value="1"/>
</dbReference>
<feature type="region of interest" description="Disordered" evidence="1">
    <location>
        <begin position="134"/>
        <end position="321"/>
    </location>
</feature>